<evidence type="ECO:0000313" key="2">
    <source>
        <dbReference type="EMBL" id="CAL4095307.1"/>
    </source>
</evidence>
<feature type="region of interest" description="Disordered" evidence="1">
    <location>
        <begin position="59"/>
        <end position="91"/>
    </location>
</feature>
<organism evidence="2 3">
    <name type="scientific">Meganyctiphanes norvegica</name>
    <name type="common">Northern krill</name>
    <name type="synonym">Thysanopoda norvegica</name>
    <dbReference type="NCBI Taxonomy" id="48144"/>
    <lineage>
        <taxon>Eukaryota</taxon>
        <taxon>Metazoa</taxon>
        <taxon>Ecdysozoa</taxon>
        <taxon>Arthropoda</taxon>
        <taxon>Crustacea</taxon>
        <taxon>Multicrustacea</taxon>
        <taxon>Malacostraca</taxon>
        <taxon>Eumalacostraca</taxon>
        <taxon>Eucarida</taxon>
        <taxon>Euphausiacea</taxon>
        <taxon>Euphausiidae</taxon>
        <taxon>Meganyctiphanes</taxon>
    </lineage>
</organism>
<reference evidence="2 3" key="1">
    <citation type="submission" date="2024-05" db="EMBL/GenBank/DDBJ databases">
        <authorList>
            <person name="Wallberg A."/>
        </authorList>
    </citation>
    <scope>NUCLEOTIDE SEQUENCE [LARGE SCALE GENOMIC DNA]</scope>
</reference>
<proteinExistence type="predicted"/>
<accession>A0AAV2QNZ8</accession>
<dbReference type="AlphaFoldDB" id="A0AAV2QNZ8"/>
<feature type="non-terminal residue" evidence="2">
    <location>
        <position position="220"/>
    </location>
</feature>
<sequence length="220" mass="25633">AALVTIMYLMGVQVMFTQYHQVYIRTNHNNNNENHPLEQPLIKSNANKRHTLNNRENINVSIPNKNSNERKTTVNNRNVSNSTNTSNSLQELDSLKNYMRHLKGKRNFTSNEVEFLHQWKSVLQSRLTHVEEVCLKSKHKRRNMLFGYDSFMMDTKRHIAYCKNSKAGSSSWVRQFLEWSGVSTYKLSTDNLHGVAKAAFPPPVMMALWTEILKKPFKFT</sequence>
<feature type="non-terminal residue" evidence="2">
    <location>
        <position position="1"/>
    </location>
</feature>
<evidence type="ECO:0000256" key="1">
    <source>
        <dbReference type="SAM" id="MobiDB-lite"/>
    </source>
</evidence>
<feature type="compositionally biased region" description="Low complexity" evidence="1">
    <location>
        <begin position="73"/>
        <end position="88"/>
    </location>
</feature>
<evidence type="ECO:0000313" key="3">
    <source>
        <dbReference type="Proteomes" id="UP001497623"/>
    </source>
</evidence>
<keyword evidence="3" id="KW-1185">Reference proteome</keyword>
<protein>
    <submittedName>
        <fullName evidence="2">Uncharacterized protein</fullName>
    </submittedName>
</protein>
<dbReference type="EMBL" id="CAXKWB010009599">
    <property type="protein sequence ID" value="CAL4095307.1"/>
    <property type="molecule type" value="Genomic_DNA"/>
</dbReference>
<dbReference type="Proteomes" id="UP001497623">
    <property type="component" value="Unassembled WGS sequence"/>
</dbReference>
<name>A0AAV2QNZ8_MEGNR</name>
<comment type="caution">
    <text evidence="2">The sequence shown here is derived from an EMBL/GenBank/DDBJ whole genome shotgun (WGS) entry which is preliminary data.</text>
</comment>
<gene>
    <name evidence="2" type="ORF">MNOR_LOCUS15381</name>
</gene>